<dbReference type="PIRSF" id="PIRSF028304">
    <property type="entry name" value="UCP028304"/>
    <property type="match status" value="1"/>
</dbReference>
<dbReference type="RefSeq" id="WP_325775699.1">
    <property type="nucleotide sequence ID" value="NZ_VTDN01000007.1"/>
</dbReference>
<name>A0ABU6DTY4_9GAMM</name>
<proteinExistence type="predicted"/>
<dbReference type="Pfam" id="PF05947">
    <property type="entry name" value="T6SS_TssF"/>
    <property type="match status" value="1"/>
</dbReference>
<dbReference type="PANTHER" id="PTHR35370:SF1">
    <property type="entry name" value="TYPE VI SECRETION SYSTEM COMPONENT TSSF1"/>
    <property type="match status" value="1"/>
</dbReference>
<protein>
    <submittedName>
        <fullName evidence="1">Type VI secretion system baseplate subunit TssF</fullName>
    </submittedName>
</protein>
<dbReference type="EMBL" id="VTDN01000007">
    <property type="protein sequence ID" value="MEB5477314.1"/>
    <property type="molecule type" value="Genomic_DNA"/>
</dbReference>
<keyword evidence="2" id="KW-1185">Reference proteome</keyword>
<evidence type="ECO:0000313" key="1">
    <source>
        <dbReference type="EMBL" id="MEB5477314.1"/>
    </source>
</evidence>
<sequence length="602" mass="69495">MIEDLLPYYEKQLQEFGQQSRVFAEKYPKIAQRLSLNQEQIDDPHIERLIQSFSLIAARMDKKLADSYDMFTKSLFEIMFPQYLRHFPSCSIVSFEDKNKIKQLTEASEIPAKTLLKSRSLNGIQCEFITSTQVDLLPVQLNTIQFSTNPGQHRTAEHNATLTLGFELFNQPHIWLKEKKLPIYLDTISNFALHVLDGIFRTGTHFSLKIDHKIISIQNPFEVMGFSESESLLPVDQYTHHAYRLLMEYFCFPEKFNYINMNLDFLKNLPLGKSSFQIQIHLNLNLNDEAIVHSYSDLSTENFKLFTTPIVNLFEKKAEPQKINHKKLEYPLVTDVHHPECYKLYSVLNMTMIREKTNKNEVALPVLPFFALSHYTDDGNQFFYTLNQKQSYGKKIENTYSIISKQLNPDEVRSDFMSATLLCSNGDLPHEVLVASNNIFNLNDTAIARRAFALKRPSKTHHFQQTKQEQWRVISHLSLNMLAIMGGNATNQIKELLQLYNLPKTQDNFLLIDSIKSTEFKTTSRMMGANPFPIFVRGIKACITVDASVFRGHSLYIFSQLLSEIFNLKVQMNSFVEVVVIDQNSSQELYQCIQSAGGKNLL</sequence>
<dbReference type="PANTHER" id="PTHR35370">
    <property type="entry name" value="CYTOPLASMIC PROTEIN-RELATED-RELATED"/>
    <property type="match status" value="1"/>
</dbReference>
<dbReference type="InterPro" id="IPR010272">
    <property type="entry name" value="T6SS_TssF"/>
</dbReference>
<gene>
    <name evidence="1" type="primary">tssF</name>
    <name evidence="1" type="ORF">I2F25_09710</name>
</gene>
<comment type="caution">
    <text evidence="1">The sequence shown here is derived from an EMBL/GenBank/DDBJ whole genome shotgun (WGS) entry which is preliminary data.</text>
</comment>
<accession>A0ABU6DTY4</accession>
<dbReference type="NCBIfam" id="TIGR03359">
    <property type="entry name" value="VI_chp_6"/>
    <property type="match status" value="1"/>
</dbReference>
<evidence type="ECO:0000313" key="2">
    <source>
        <dbReference type="Proteomes" id="UP001339883"/>
    </source>
</evidence>
<organism evidence="1 2">
    <name type="scientific">Acinetobacter pollinis</name>
    <dbReference type="NCBI Taxonomy" id="2605270"/>
    <lineage>
        <taxon>Bacteria</taxon>
        <taxon>Pseudomonadati</taxon>
        <taxon>Pseudomonadota</taxon>
        <taxon>Gammaproteobacteria</taxon>
        <taxon>Moraxellales</taxon>
        <taxon>Moraxellaceae</taxon>
        <taxon>Acinetobacter</taxon>
    </lineage>
</organism>
<dbReference type="Proteomes" id="UP001339883">
    <property type="component" value="Unassembled WGS sequence"/>
</dbReference>
<reference evidence="1 2" key="1">
    <citation type="submission" date="2019-08" db="EMBL/GenBank/DDBJ databases">
        <title>Five species of Acinetobacter isolated from floral nectar and animal pollinators.</title>
        <authorList>
            <person name="Hendry T.A."/>
        </authorList>
    </citation>
    <scope>NUCLEOTIDE SEQUENCE [LARGE SCALE GENOMIC DNA]</scope>
    <source>
        <strain evidence="1 2">MD18.27</strain>
    </source>
</reference>